<dbReference type="PANTHER" id="PTHR30367">
    <property type="entry name" value="P-HYDROXYBENZOIC ACID EFFLUX PUMP SUBUNIT AAEA-RELATED"/>
    <property type="match status" value="1"/>
</dbReference>
<dbReference type="PANTHER" id="PTHR30367:SF12">
    <property type="entry name" value="P-HYDROXYBENZOIC ACID EFFLUX PUMP SUBUNIT AAEA"/>
    <property type="match status" value="1"/>
</dbReference>
<evidence type="ECO:0000256" key="2">
    <source>
        <dbReference type="SAM" id="Phobius"/>
    </source>
</evidence>
<name>A0A1G6R3F1_9RHOB</name>
<keyword evidence="2" id="KW-0472">Membrane</keyword>
<dbReference type="Pfam" id="PF25917">
    <property type="entry name" value="BSH_RND"/>
    <property type="match status" value="1"/>
</dbReference>
<dbReference type="InterPro" id="IPR050393">
    <property type="entry name" value="MFP_Efflux_Pump"/>
</dbReference>
<feature type="coiled-coil region" evidence="1">
    <location>
        <begin position="114"/>
        <end position="162"/>
    </location>
</feature>
<feature type="transmembrane region" description="Helical" evidence="2">
    <location>
        <begin position="43"/>
        <end position="61"/>
    </location>
</feature>
<evidence type="ECO:0000256" key="1">
    <source>
        <dbReference type="SAM" id="Coils"/>
    </source>
</evidence>
<dbReference type="Gene3D" id="1.10.287.470">
    <property type="entry name" value="Helix hairpin bin"/>
    <property type="match status" value="2"/>
</dbReference>
<protein>
    <submittedName>
        <fullName evidence="4">Multidrug resistance efflux pump</fullName>
    </submittedName>
</protein>
<sequence>MFELLICSLVTILPDYLYRRYRQGKRWGHEITFFSMWYELRYGITLCALLTISLITLVFFYHPSTSNVRSFFRTVTILPETGGRVAEVHVTNNQQVAAGDLLFRLDDASQRAAVETAERRVEEVEASLVVAQANLAAAQGAVTRAEAALKQSQEDLAREQELINRGSSAARQAELDRFTNEVGIREGELDAARAQQQAVEEQIRVLIPAQQASAQAALEQAKTELAKTSVFAGVSGTVEQFGLQVGDYINPVLRPAGILVPTEYVDKHRFVAGFHQIAAGVLKPGMYAEMTCLSRPFTVIPMVIVGIQDVVPSGQIRPTDVLVDPQDNARPGTVTVYMDPVYAGQADGIPAGSNCLANAYTNNHDILHDQEMSTGRWLFLHVVDTVGLVHAILLRIQTLLMPVRTLVLSGGH</sequence>
<dbReference type="SUPFAM" id="SSF111369">
    <property type="entry name" value="HlyD-like secretion proteins"/>
    <property type="match status" value="1"/>
</dbReference>
<evidence type="ECO:0000259" key="3">
    <source>
        <dbReference type="Pfam" id="PF25917"/>
    </source>
</evidence>
<dbReference type="AlphaFoldDB" id="A0A1G6R3F1"/>
<evidence type="ECO:0000313" key="4">
    <source>
        <dbReference type="EMBL" id="SDC98595.1"/>
    </source>
</evidence>
<gene>
    <name evidence="4" type="ORF">SAMN04488239_104302</name>
</gene>
<proteinExistence type="predicted"/>
<evidence type="ECO:0000313" key="5">
    <source>
        <dbReference type="Proteomes" id="UP000199628"/>
    </source>
</evidence>
<organism evidence="4 5">
    <name type="scientific">Ruegeria marina</name>
    <dbReference type="NCBI Taxonomy" id="639004"/>
    <lineage>
        <taxon>Bacteria</taxon>
        <taxon>Pseudomonadati</taxon>
        <taxon>Pseudomonadota</taxon>
        <taxon>Alphaproteobacteria</taxon>
        <taxon>Rhodobacterales</taxon>
        <taxon>Roseobacteraceae</taxon>
        <taxon>Ruegeria</taxon>
    </lineage>
</organism>
<reference evidence="5" key="1">
    <citation type="submission" date="2016-10" db="EMBL/GenBank/DDBJ databases">
        <authorList>
            <person name="Varghese N."/>
            <person name="Submissions S."/>
        </authorList>
    </citation>
    <scope>NUCLEOTIDE SEQUENCE [LARGE SCALE GENOMIC DNA]</scope>
    <source>
        <strain evidence="5">CGMCC 1.9108</strain>
    </source>
</reference>
<keyword evidence="1" id="KW-0175">Coiled coil</keyword>
<dbReference type="RefSeq" id="WP_093029627.1">
    <property type="nucleotide sequence ID" value="NZ_FMZV01000004.1"/>
</dbReference>
<keyword evidence="5" id="KW-1185">Reference proteome</keyword>
<accession>A0A1G6R3F1</accession>
<feature type="transmembrane region" description="Helical" evidence="2">
    <location>
        <begin position="377"/>
        <end position="396"/>
    </location>
</feature>
<dbReference type="EMBL" id="FMZV01000004">
    <property type="protein sequence ID" value="SDC98595.1"/>
    <property type="molecule type" value="Genomic_DNA"/>
</dbReference>
<dbReference type="Proteomes" id="UP000199628">
    <property type="component" value="Unassembled WGS sequence"/>
</dbReference>
<dbReference type="InterPro" id="IPR058625">
    <property type="entry name" value="MdtA-like_BSH"/>
</dbReference>
<keyword evidence="2" id="KW-0812">Transmembrane</keyword>
<dbReference type="STRING" id="639004.SAMN04488239_104302"/>
<keyword evidence="2" id="KW-1133">Transmembrane helix</keyword>
<dbReference type="Gene3D" id="2.40.50.100">
    <property type="match status" value="2"/>
</dbReference>
<feature type="domain" description="Multidrug resistance protein MdtA-like barrel-sandwich hybrid" evidence="3">
    <location>
        <begin position="73"/>
        <end position="250"/>
    </location>
</feature>
<dbReference type="OrthoDB" id="7929252at2"/>